<evidence type="ECO:0000313" key="4">
    <source>
        <dbReference type="Proteomes" id="UP000502998"/>
    </source>
</evidence>
<keyword evidence="2" id="KW-0732">Signal</keyword>
<organism evidence="3 4">
    <name type="scientific">Enterococcus saigonensis</name>
    <dbReference type="NCBI Taxonomy" id="1805431"/>
    <lineage>
        <taxon>Bacteria</taxon>
        <taxon>Bacillati</taxon>
        <taxon>Bacillota</taxon>
        <taxon>Bacilli</taxon>
        <taxon>Lactobacillales</taxon>
        <taxon>Enterococcaceae</taxon>
        <taxon>Enterococcus</taxon>
    </lineage>
</organism>
<feature type="chain" id="PRO_5038666287" description="Lipoprotein" evidence="2">
    <location>
        <begin position="19"/>
        <end position="248"/>
    </location>
</feature>
<dbReference type="AlphaFoldDB" id="A0A679I9A6"/>
<dbReference type="PROSITE" id="PS51257">
    <property type="entry name" value="PROKAR_LIPOPROTEIN"/>
    <property type="match status" value="1"/>
</dbReference>
<evidence type="ECO:0000313" key="3">
    <source>
        <dbReference type="EMBL" id="BCA84970.1"/>
    </source>
</evidence>
<gene>
    <name evidence="3" type="ORF">EsVE80_04930</name>
</gene>
<proteinExistence type="predicted"/>
<keyword evidence="1" id="KW-0175">Coiled coil</keyword>
<dbReference type="Proteomes" id="UP000502998">
    <property type="component" value="Chromosome"/>
</dbReference>
<accession>A0A679I9A6</accession>
<keyword evidence="4" id="KW-1185">Reference proteome</keyword>
<dbReference type="EMBL" id="AP022822">
    <property type="protein sequence ID" value="BCA84970.1"/>
    <property type="molecule type" value="Genomic_DNA"/>
</dbReference>
<feature type="signal peptide" evidence="2">
    <location>
        <begin position="1"/>
        <end position="18"/>
    </location>
</feature>
<dbReference type="RefSeq" id="WP_232061256.1">
    <property type="nucleotide sequence ID" value="NZ_AP022822.1"/>
</dbReference>
<evidence type="ECO:0000256" key="2">
    <source>
        <dbReference type="SAM" id="SignalP"/>
    </source>
</evidence>
<feature type="coiled-coil region" evidence="1">
    <location>
        <begin position="104"/>
        <end position="138"/>
    </location>
</feature>
<evidence type="ECO:0000256" key="1">
    <source>
        <dbReference type="SAM" id="Coils"/>
    </source>
</evidence>
<name>A0A679I9A6_9ENTE</name>
<evidence type="ECO:0008006" key="5">
    <source>
        <dbReference type="Google" id="ProtNLM"/>
    </source>
</evidence>
<dbReference type="KEGG" id="esg:EsVE80_04930"/>
<protein>
    <recommendedName>
        <fullName evidence="5">Lipoprotein</fullName>
    </recommendedName>
</protein>
<sequence length="248" mass="27952">MKKIFFLMGTLLVLASSACGYFLYQNAQLYHNSLKAAEVAIAKKDYRNAAINVERALFIKKDSEDAQAYKEQLEPAMALENQETFDVDFITAQTKKILRVSKGSAELKAQAREMQANVAKLNEEKKEFQNNLTELQTALSQKDLLKAEAELTTLNKVDDQAIHLADVCQVRNTLALEFAQAVAKQQEAMQQKLQKAEKMIIIGEFLEANLIIEPLATTEMVKELANIQLQAKKLQGIIRQQGKLQEMM</sequence>
<reference evidence="3 4" key="1">
    <citation type="submission" date="2020-02" db="EMBL/GenBank/DDBJ databases">
        <title>Characterization of vanA genotype vancomycin-resistant Enterococcus saigonensis VE80.</title>
        <authorList>
            <person name="Harada T."/>
            <person name="Motooka D."/>
            <person name="Nakamura S."/>
            <person name="Yamamoto Y."/>
            <person name="Kawahara R."/>
            <person name="Kawatsu K."/>
        </authorList>
    </citation>
    <scope>NUCLEOTIDE SEQUENCE [LARGE SCALE GENOMIC DNA]</scope>
    <source>
        <strain evidence="3 4">VE80</strain>
    </source>
</reference>